<name>A0ACC2RR46_9FUNG</name>
<comment type="caution">
    <text evidence="1">The sequence shown here is derived from an EMBL/GenBank/DDBJ whole genome shotgun (WGS) entry which is preliminary data.</text>
</comment>
<dbReference type="EMBL" id="QTSX02006641">
    <property type="protein sequence ID" value="KAJ9052567.1"/>
    <property type="molecule type" value="Genomic_DNA"/>
</dbReference>
<dbReference type="Proteomes" id="UP001165960">
    <property type="component" value="Unassembled WGS sequence"/>
</dbReference>
<evidence type="ECO:0000313" key="1">
    <source>
        <dbReference type="EMBL" id="KAJ9052567.1"/>
    </source>
</evidence>
<accession>A0ACC2RR46</accession>
<sequence length="385" mass="42722">MSGFQLDRIVRKNIRALKPYRCARDDFTEGILLDANENAFGTPFEAEKGIFKASLNRYPDPHQSPIKERLLKINTAIKSTGNIFLGVGSDEVIDLILRIFCRPGVDKILITPPTYGMYKVSAQINDVGIEESFLTPGEFQLNTKEIKEKISSLGDTLKVLFFCSPGNPTGTYLEISSVIEILECSEFKGIVVVDEAYIDFVDQKNASATKLLEKYPNLIVMQTLSKSFGLAGIRLGVGFSSPEIIQIMNNTKAPYNISSLTSQAALDALSDTSISKVHTSLESIKYERKRLAEQLIKLEGMGDPLGQPDANFLLIPILGYASKKPSNLRAKKVYLHLAEQLKIVIRYRAEEVNCQGCLRMTVGTPEENSALVEGLKQSLEKFQID</sequence>
<gene>
    <name evidence="1" type="primary">HIS5_3</name>
    <name evidence="1" type="ORF">DSO57_1032901</name>
</gene>
<reference evidence="1" key="1">
    <citation type="submission" date="2022-04" db="EMBL/GenBank/DDBJ databases">
        <title>Genome of the entomopathogenic fungus Entomophthora muscae.</title>
        <authorList>
            <person name="Elya C."/>
            <person name="Lovett B.R."/>
            <person name="Lee E."/>
            <person name="Macias A.M."/>
            <person name="Hajek A.E."/>
            <person name="De Bivort B.L."/>
            <person name="Kasson M.T."/>
            <person name="De Fine Licht H.H."/>
            <person name="Stajich J.E."/>
        </authorList>
    </citation>
    <scope>NUCLEOTIDE SEQUENCE</scope>
    <source>
        <strain evidence="1">Berkeley</strain>
    </source>
</reference>
<proteinExistence type="predicted"/>
<keyword evidence="2" id="KW-1185">Reference proteome</keyword>
<keyword evidence="1" id="KW-0808">Transferase</keyword>
<evidence type="ECO:0000313" key="2">
    <source>
        <dbReference type="Proteomes" id="UP001165960"/>
    </source>
</evidence>
<organism evidence="1 2">
    <name type="scientific">Entomophthora muscae</name>
    <dbReference type="NCBI Taxonomy" id="34485"/>
    <lineage>
        <taxon>Eukaryota</taxon>
        <taxon>Fungi</taxon>
        <taxon>Fungi incertae sedis</taxon>
        <taxon>Zoopagomycota</taxon>
        <taxon>Entomophthoromycotina</taxon>
        <taxon>Entomophthoromycetes</taxon>
        <taxon>Entomophthorales</taxon>
        <taxon>Entomophthoraceae</taxon>
        <taxon>Entomophthora</taxon>
    </lineage>
</organism>
<protein>
    <submittedName>
        <fullName evidence="1">Histidinol-phosphate transaminase</fullName>
        <ecNumber evidence="1">2.6.1.9</ecNumber>
    </submittedName>
</protein>
<keyword evidence="1" id="KW-0032">Aminotransferase</keyword>
<dbReference type="EC" id="2.6.1.9" evidence="1"/>